<comment type="caution">
    <text evidence="1">The sequence shown here is derived from an EMBL/GenBank/DDBJ whole genome shotgun (WGS) entry which is preliminary data.</text>
</comment>
<reference evidence="1" key="1">
    <citation type="submission" date="2020-05" db="EMBL/GenBank/DDBJ databases">
        <title>Phylogenomic resolution of chytrid fungi.</title>
        <authorList>
            <person name="Stajich J.E."/>
            <person name="Amses K."/>
            <person name="Simmons R."/>
            <person name="Seto K."/>
            <person name="Myers J."/>
            <person name="Bonds A."/>
            <person name="Quandt C.A."/>
            <person name="Barry K."/>
            <person name="Liu P."/>
            <person name="Grigoriev I."/>
            <person name="Longcore J.E."/>
            <person name="James T.Y."/>
        </authorList>
    </citation>
    <scope>NUCLEOTIDE SEQUENCE</scope>
    <source>
        <strain evidence="1">JEL0513</strain>
    </source>
</reference>
<sequence>MCTEDVVEEKSYCAVHQKKSDNRNEDGLTLNKINRSLVDALNLEYSVVNVDDDAYAEKCVEYKSKMVALLKGMRNLVVRIN</sequence>
<evidence type="ECO:0000313" key="2">
    <source>
        <dbReference type="Proteomes" id="UP001211907"/>
    </source>
</evidence>
<evidence type="ECO:0000313" key="1">
    <source>
        <dbReference type="EMBL" id="KAJ3091074.1"/>
    </source>
</evidence>
<organism evidence="1 2">
    <name type="scientific">Physocladia obscura</name>
    <dbReference type="NCBI Taxonomy" id="109957"/>
    <lineage>
        <taxon>Eukaryota</taxon>
        <taxon>Fungi</taxon>
        <taxon>Fungi incertae sedis</taxon>
        <taxon>Chytridiomycota</taxon>
        <taxon>Chytridiomycota incertae sedis</taxon>
        <taxon>Chytridiomycetes</taxon>
        <taxon>Chytridiales</taxon>
        <taxon>Chytriomycetaceae</taxon>
        <taxon>Physocladia</taxon>
    </lineage>
</organism>
<accession>A0AAD5SQJ9</accession>
<name>A0AAD5SQJ9_9FUNG</name>
<dbReference type="EMBL" id="JADGJH010003419">
    <property type="protein sequence ID" value="KAJ3091074.1"/>
    <property type="molecule type" value="Genomic_DNA"/>
</dbReference>
<dbReference type="AlphaFoldDB" id="A0AAD5SQJ9"/>
<dbReference type="Proteomes" id="UP001211907">
    <property type="component" value="Unassembled WGS sequence"/>
</dbReference>
<proteinExistence type="predicted"/>
<keyword evidence="2" id="KW-1185">Reference proteome</keyword>
<protein>
    <submittedName>
        <fullName evidence="1">Uncharacterized protein</fullName>
    </submittedName>
</protein>
<gene>
    <name evidence="1" type="ORF">HK100_007270</name>
</gene>